<feature type="region of interest" description="Disordered" evidence="10">
    <location>
        <begin position="161"/>
        <end position="231"/>
    </location>
</feature>
<feature type="domain" description="Peripheral subunit-binding (PSBD)" evidence="12">
    <location>
        <begin position="232"/>
        <end position="269"/>
    </location>
</feature>
<sequence>MPGRPELGNLEEHTDPPKVPSPPARPMPALTKFTTSSCNLALVSAMFSSTIRRLTRCSITKSLPTAASSTRISRVSRKFHFSRTHYAVKPFLLTDIGEGITECQVVKWLVKPGDEVQEFDPICEVQSDKASVEITSRFNGRITKLHYDVDDMAIVGSPLIDVDVENGDSDPQVEPSQAPEQDTDIDSSNTQETISDTAPDSERPPVTRTIDEGHSSSTSSRRLGGTTHASHTATPAVRAMLKQHNIKIEDVKGTGKDGRVTKEDMQRHLAQLESPTRTPTPPLRDLETSVAQDRTIPLKSIQAKMFESMTRSLTIPHFLYSHSVDMTLVNSLRKRINGDSGLAAAIQHPSSVAPHLTTLPYIMKAVSHAFLHFPLMNSLLDTTSEPGQPKVIIKASHNFGIAVDTPRGLVVPVIRDVQRLSVSDLATQIERLSGLARDNRLSPGDLAGATYTFSNMGSIGGGVISPIIVPPMVGILGIGRMGHVPVFETDAKGVENVVKREQVTLSWAADHRALDGATVARCAQMVDSLLRNVDCFISTS</sequence>
<dbReference type="Pfam" id="PF02817">
    <property type="entry name" value="E3_binding"/>
    <property type="match status" value="1"/>
</dbReference>
<feature type="domain" description="Lipoyl-binding" evidence="11">
    <location>
        <begin position="88"/>
        <end position="163"/>
    </location>
</feature>
<comment type="similarity">
    <text evidence="3 9">Belongs to the 2-oxoacid dehydrogenase family.</text>
</comment>
<evidence type="ECO:0000259" key="12">
    <source>
        <dbReference type="PROSITE" id="PS51826"/>
    </source>
</evidence>
<dbReference type="InterPro" id="IPR011053">
    <property type="entry name" value="Single_hybrid_motif"/>
</dbReference>
<evidence type="ECO:0000256" key="9">
    <source>
        <dbReference type="RuleBase" id="RU003423"/>
    </source>
</evidence>
<reference evidence="13 14" key="1">
    <citation type="submission" date="2016-06" db="EMBL/GenBank/DDBJ databases">
        <title>Living apart together: crosstalk between the core and supernumerary genomes in a fungal plant pathogen.</title>
        <authorList>
            <person name="Vanheule A."/>
            <person name="Audenaert K."/>
            <person name="Warris S."/>
            <person name="Van De Geest H."/>
            <person name="Schijlen E."/>
            <person name="Hofte M."/>
            <person name="De Saeger S."/>
            <person name="Haesaert G."/>
            <person name="Waalwijk C."/>
            <person name="Van Der Lee T."/>
        </authorList>
    </citation>
    <scope>NUCLEOTIDE SEQUENCE [LARGE SCALE GENOMIC DNA]</scope>
    <source>
        <strain evidence="13 14">2516</strain>
    </source>
</reference>
<keyword evidence="5 9" id="KW-0450">Lipoyl</keyword>
<feature type="compositionally biased region" description="Basic and acidic residues" evidence="10">
    <location>
        <begin position="200"/>
        <end position="214"/>
    </location>
</feature>
<dbReference type="SUPFAM" id="SSF51230">
    <property type="entry name" value="Single hybrid motif"/>
    <property type="match status" value="1"/>
</dbReference>
<dbReference type="GO" id="GO:0005759">
    <property type="term" value="C:mitochondrial matrix"/>
    <property type="evidence" value="ECO:0007669"/>
    <property type="project" value="UniProtKB-SubCell"/>
</dbReference>
<evidence type="ECO:0000256" key="5">
    <source>
        <dbReference type="ARBA" id="ARBA00022823"/>
    </source>
</evidence>
<evidence type="ECO:0000313" key="14">
    <source>
        <dbReference type="Proteomes" id="UP000091967"/>
    </source>
</evidence>
<evidence type="ECO:0000256" key="1">
    <source>
        <dbReference type="ARBA" id="ARBA00001938"/>
    </source>
</evidence>
<dbReference type="InterPro" id="IPR004167">
    <property type="entry name" value="PSBD"/>
</dbReference>
<keyword evidence="7" id="KW-0496">Mitochondrion</keyword>
<evidence type="ECO:0000313" key="13">
    <source>
        <dbReference type="EMBL" id="OBS15499.1"/>
    </source>
</evidence>
<feature type="compositionally biased region" description="Low complexity" evidence="10">
    <location>
        <begin position="215"/>
        <end position="228"/>
    </location>
</feature>
<dbReference type="GO" id="GO:0045333">
    <property type="term" value="P:cellular respiration"/>
    <property type="evidence" value="ECO:0007669"/>
    <property type="project" value="UniProtKB-ARBA"/>
</dbReference>
<keyword evidence="8 9" id="KW-0012">Acyltransferase</keyword>
<dbReference type="PROSITE" id="PS50968">
    <property type="entry name" value="BIOTINYL_LIPOYL"/>
    <property type="match status" value="1"/>
</dbReference>
<protein>
    <recommendedName>
        <fullName evidence="9">Dihydrolipoamide acetyltransferase component of pyruvate dehydrogenase complex</fullName>
        <ecNumber evidence="9">2.3.1.-</ecNumber>
    </recommendedName>
</protein>
<comment type="cofactor">
    <cofactor evidence="1 9">
        <name>(R)-lipoate</name>
        <dbReference type="ChEBI" id="CHEBI:83088"/>
    </cofactor>
</comment>
<dbReference type="InterPro" id="IPR000089">
    <property type="entry name" value="Biotin_lipoyl"/>
</dbReference>
<dbReference type="CDD" id="cd06849">
    <property type="entry name" value="lipoyl_domain"/>
    <property type="match status" value="1"/>
</dbReference>
<dbReference type="InterPro" id="IPR023213">
    <property type="entry name" value="CAT-like_dom_sf"/>
</dbReference>
<feature type="region of interest" description="Disordered" evidence="10">
    <location>
        <begin position="1"/>
        <end position="28"/>
    </location>
</feature>
<dbReference type="FunFam" id="2.40.50.100:FF:000013">
    <property type="entry name" value="Dihydrolipoamide acetyltransferase component of pyruvate dehydrogenase complex"/>
    <property type="match status" value="1"/>
</dbReference>
<evidence type="ECO:0000256" key="2">
    <source>
        <dbReference type="ARBA" id="ARBA00004305"/>
    </source>
</evidence>
<dbReference type="PANTHER" id="PTHR43178:SF5">
    <property type="entry name" value="LIPOAMIDE ACYLTRANSFERASE COMPONENT OF BRANCHED-CHAIN ALPHA-KETO ACID DEHYDROGENASE COMPLEX, MITOCHONDRIAL"/>
    <property type="match status" value="1"/>
</dbReference>
<evidence type="ECO:0000256" key="3">
    <source>
        <dbReference type="ARBA" id="ARBA00007317"/>
    </source>
</evidence>
<dbReference type="GO" id="GO:0016407">
    <property type="term" value="F:acetyltransferase activity"/>
    <property type="evidence" value="ECO:0007669"/>
    <property type="project" value="TreeGrafter"/>
</dbReference>
<dbReference type="InterPro" id="IPR003016">
    <property type="entry name" value="2-oxoA_DH_lipoyl-BS"/>
</dbReference>
<dbReference type="Pfam" id="PF00364">
    <property type="entry name" value="Biotin_lipoyl"/>
    <property type="match status" value="1"/>
</dbReference>
<keyword evidence="6" id="KW-0809">Transit peptide</keyword>
<comment type="caution">
    <text evidence="13">The sequence shown here is derived from an EMBL/GenBank/DDBJ whole genome shotgun (WGS) entry which is preliminary data.</text>
</comment>
<evidence type="ECO:0000259" key="11">
    <source>
        <dbReference type="PROSITE" id="PS50968"/>
    </source>
</evidence>
<dbReference type="OMA" id="IPHVTNF"/>
<keyword evidence="14" id="KW-1185">Reference proteome</keyword>
<evidence type="ECO:0000256" key="7">
    <source>
        <dbReference type="ARBA" id="ARBA00023128"/>
    </source>
</evidence>
<dbReference type="EMBL" id="LYXU01000154">
    <property type="protein sequence ID" value="OBS15499.1"/>
    <property type="molecule type" value="Genomic_DNA"/>
</dbReference>
<dbReference type="SUPFAM" id="SSF52777">
    <property type="entry name" value="CoA-dependent acyltransferases"/>
    <property type="match status" value="1"/>
</dbReference>
<dbReference type="AlphaFoldDB" id="A0A1B8A4V3"/>
<dbReference type="FunFam" id="3.30.559.10:FF:000007">
    <property type="entry name" value="Dihydrolipoamide acetyltransferase component of pyruvate dehydrogenase complex"/>
    <property type="match status" value="1"/>
</dbReference>
<evidence type="ECO:0000256" key="8">
    <source>
        <dbReference type="ARBA" id="ARBA00023315"/>
    </source>
</evidence>
<organism evidence="13 14">
    <name type="scientific">Fusarium poae</name>
    <dbReference type="NCBI Taxonomy" id="36050"/>
    <lineage>
        <taxon>Eukaryota</taxon>
        <taxon>Fungi</taxon>
        <taxon>Dikarya</taxon>
        <taxon>Ascomycota</taxon>
        <taxon>Pezizomycotina</taxon>
        <taxon>Sordariomycetes</taxon>
        <taxon>Hypocreomycetidae</taxon>
        <taxon>Hypocreales</taxon>
        <taxon>Nectriaceae</taxon>
        <taxon>Fusarium</taxon>
    </lineage>
</organism>
<name>A0A1B8A4V3_FUSPO</name>
<dbReference type="Pfam" id="PF00198">
    <property type="entry name" value="2-oxoacid_dh"/>
    <property type="match status" value="1"/>
</dbReference>
<dbReference type="GO" id="GO:0031405">
    <property type="term" value="F:lipoic acid binding"/>
    <property type="evidence" value="ECO:0007669"/>
    <property type="project" value="TreeGrafter"/>
</dbReference>
<dbReference type="Gene3D" id="4.10.320.10">
    <property type="entry name" value="E3-binding domain"/>
    <property type="match status" value="1"/>
</dbReference>
<feature type="compositionally biased region" description="Pro residues" evidence="10">
    <location>
        <begin position="17"/>
        <end position="26"/>
    </location>
</feature>
<dbReference type="InterPro" id="IPR036625">
    <property type="entry name" value="E3-bd_dom_sf"/>
</dbReference>
<feature type="compositionally biased region" description="Polar residues" evidence="10">
    <location>
        <begin position="174"/>
        <end position="198"/>
    </location>
</feature>
<dbReference type="Gene3D" id="3.30.559.10">
    <property type="entry name" value="Chloramphenicol acetyltransferase-like domain"/>
    <property type="match status" value="1"/>
</dbReference>
<proteinExistence type="inferred from homology"/>
<dbReference type="Proteomes" id="UP000091967">
    <property type="component" value="Unassembled WGS sequence"/>
</dbReference>
<dbReference type="InterPro" id="IPR001078">
    <property type="entry name" value="2-oxoacid_DH_actylTfrase"/>
</dbReference>
<gene>
    <name evidence="13" type="ORF">FPOA_13690</name>
</gene>
<dbReference type="PROSITE" id="PS00189">
    <property type="entry name" value="LIPOYL"/>
    <property type="match status" value="1"/>
</dbReference>
<accession>A0A1B8A4V3</accession>
<dbReference type="Gene3D" id="2.40.50.100">
    <property type="match status" value="1"/>
</dbReference>
<dbReference type="EC" id="2.3.1.-" evidence="9"/>
<keyword evidence="4 9" id="KW-0808">Transferase</keyword>
<evidence type="ECO:0000256" key="10">
    <source>
        <dbReference type="SAM" id="MobiDB-lite"/>
    </source>
</evidence>
<comment type="subcellular location">
    <subcellularLocation>
        <location evidence="2">Mitochondrion matrix</location>
    </subcellularLocation>
</comment>
<dbReference type="PROSITE" id="PS51826">
    <property type="entry name" value="PSBD"/>
    <property type="match status" value="1"/>
</dbReference>
<dbReference type="STRING" id="36050.A0A1B8A4V3"/>
<evidence type="ECO:0000256" key="4">
    <source>
        <dbReference type="ARBA" id="ARBA00022679"/>
    </source>
</evidence>
<dbReference type="InterPro" id="IPR050743">
    <property type="entry name" value="2-oxoacid_DH_E2_comp"/>
</dbReference>
<dbReference type="PANTHER" id="PTHR43178">
    <property type="entry name" value="DIHYDROLIPOAMIDE ACETYLTRANSFERASE COMPONENT OF PYRUVATE DEHYDROGENASE COMPLEX"/>
    <property type="match status" value="1"/>
</dbReference>
<evidence type="ECO:0000256" key="6">
    <source>
        <dbReference type="ARBA" id="ARBA00022946"/>
    </source>
</evidence>
<dbReference type="SUPFAM" id="SSF47005">
    <property type="entry name" value="Peripheral subunit-binding domain of 2-oxo acid dehydrogenase complex"/>
    <property type="match status" value="1"/>
</dbReference>